<protein>
    <submittedName>
        <fullName evidence="2">DUF3270 domain-containing protein</fullName>
    </submittedName>
</protein>
<evidence type="ECO:0000313" key="3">
    <source>
        <dbReference type="Proteomes" id="UP000677616"/>
    </source>
</evidence>
<dbReference type="EMBL" id="CP073084">
    <property type="protein sequence ID" value="QUE54935.1"/>
    <property type="molecule type" value="Genomic_DNA"/>
</dbReference>
<evidence type="ECO:0000256" key="1">
    <source>
        <dbReference type="SAM" id="Phobius"/>
    </source>
</evidence>
<keyword evidence="1" id="KW-0812">Transmembrane</keyword>
<name>A0ABX7YML4_9STRE</name>
<keyword evidence="1" id="KW-1133">Transmembrane helix</keyword>
<keyword evidence="1" id="KW-0472">Membrane</keyword>
<evidence type="ECO:0000313" key="2">
    <source>
        <dbReference type="EMBL" id="QUE54935.1"/>
    </source>
</evidence>
<reference evidence="2 3" key="1">
    <citation type="submission" date="2021-04" db="EMBL/GenBank/DDBJ databases">
        <title>Complete genome sequence of a novel Streptococcus species.</title>
        <authorList>
            <person name="Teng J.L.L."/>
        </authorList>
    </citation>
    <scope>NUCLEOTIDE SEQUENCE [LARGE SCALE GENOMIC DNA]</scope>
    <source>
        <strain evidence="2 3">HKU75</strain>
    </source>
</reference>
<dbReference type="Proteomes" id="UP000677616">
    <property type="component" value="Chromosome"/>
</dbReference>
<dbReference type="InterPro" id="IPR021688">
    <property type="entry name" value="DUF3270"/>
</dbReference>
<feature type="transmembrane region" description="Helical" evidence="1">
    <location>
        <begin position="68"/>
        <end position="90"/>
    </location>
</feature>
<sequence length="104" mass="12400">MALRQYRPDTHPYENSLPKEKQATYQTYQASNPHKERLKELLFFVNIVLFSIITVMAAYIYLSFQIPVFIAFLMAIVTGFIGLRLVQALMRRKYKQIKQKKRRK</sequence>
<accession>A0ABX7YML4</accession>
<gene>
    <name evidence="2" type="ORF">INT76_03365</name>
</gene>
<organism evidence="2 3">
    <name type="scientific">Streptococcus oriscaviae</name>
    <dbReference type="NCBI Taxonomy" id="2781599"/>
    <lineage>
        <taxon>Bacteria</taxon>
        <taxon>Bacillati</taxon>
        <taxon>Bacillota</taxon>
        <taxon>Bacilli</taxon>
        <taxon>Lactobacillales</taxon>
        <taxon>Streptococcaceae</taxon>
        <taxon>Streptococcus</taxon>
    </lineage>
</organism>
<proteinExistence type="predicted"/>
<dbReference type="Pfam" id="PF11674">
    <property type="entry name" value="DUF3270"/>
    <property type="match status" value="1"/>
</dbReference>
<feature type="transmembrane region" description="Helical" evidence="1">
    <location>
        <begin position="41"/>
        <end position="62"/>
    </location>
</feature>
<dbReference type="RefSeq" id="WP_212572191.1">
    <property type="nucleotide sequence ID" value="NZ_CP073084.1"/>
</dbReference>
<keyword evidence="3" id="KW-1185">Reference proteome</keyword>